<dbReference type="PANTHER" id="PTHR46599">
    <property type="entry name" value="PIGGYBAC TRANSPOSABLE ELEMENT-DERIVED PROTEIN 4"/>
    <property type="match status" value="1"/>
</dbReference>
<dbReference type="PANTHER" id="PTHR46599:SF3">
    <property type="entry name" value="PIGGYBAC TRANSPOSABLE ELEMENT-DERIVED PROTEIN 4"/>
    <property type="match status" value="1"/>
</dbReference>
<dbReference type="Proteomes" id="UP001258017">
    <property type="component" value="Unassembled WGS sequence"/>
</dbReference>
<protein>
    <recommendedName>
        <fullName evidence="1">PiggyBac transposable element-derived protein domain-containing protein</fullName>
    </recommendedName>
</protein>
<organism evidence="2 3">
    <name type="scientific">Odynerus spinipes</name>
    <dbReference type="NCBI Taxonomy" id="1348599"/>
    <lineage>
        <taxon>Eukaryota</taxon>
        <taxon>Metazoa</taxon>
        <taxon>Ecdysozoa</taxon>
        <taxon>Arthropoda</taxon>
        <taxon>Hexapoda</taxon>
        <taxon>Insecta</taxon>
        <taxon>Pterygota</taxon>
        <taxon>Neoptera</taxon>
        <taxon>Endopterygota</taxon>
        <taxon>Hymenoptera</taxon>
        <taxon>Apocrita</taxon>
        <taxon>Aculeata</taxon>
        <taxon>Vespoidea</taxon>
        <taxon>Vespidae</taxon>
        <taxon>Eumeninae</taxon>
        <taxon>Odynerus</taxon>
    </lineage>
</organism>
<name>A0AAD9R9Z6_9HYME</name>
<evidence type="ECO:0000259" key="1">
    <source>
        <dbReference type="Pfam" id="PF13843"/>
    </source>
</evidence>
<reference evidence="2" key="2">
    <citation type="journal article" date="2023" name="Commun. Biol.">
        <title>Intrasexual cuticular hydrocarbon dimorphism in a wasp sheds light on hydrocarbon biosynthesis genes in Hymenoptera.</title>
        <authorList>
            <person name="Moris V.C."/>
            <person name="Podsiadlowski L."/>
            <person name="Martin S."/>
            <person name="Oeyen J.P."/>
            <person name="Donath A."/>
            <person name="Petersen M."/>
            <person name="Wilbrandt J."/>
            <person name="Misof B."/>
            <person name="Liedtke D."/>
            <person name="Thamm M."/>
            <person name="Scheiner R."/>
            <person name="Schmitt T."/>
            <person name="Niehuis O."/>
        </authorList>
    </citation>
    <scope>NUCLEOTIDE SEQUENCE</scope>
    <source>
        <strain evidence="2">GBR_01_08_01A</strain>
    </source>
</reference>
<sequence>MQDTKVLNEDSDNGSSDSDVIMPVAKRVRRMIIDESSEEESTTRQSWIWQEVANTPIIWKYSEHHGIKASVLNNLGANPRILDLFFIIFDNKFWEILVTETNPFADQTIHDERKKRYVDDTWYSVTSDETKAYYALCILMGQVKKSNIQLYWTRRGVLETPIFRQTMPFKRFRQISRFLHFSDNETDDSNDRLRKDRIDRNDSASENVVIELSKSIIDKGYTLFLDNWYSSPNLFLKLHQRKTNVIGTVRNNRKNVPQDLHKCILKKGEFVWRSCNNLMALRWKDKRDVYMLSTKYRTIEMVEESNKQLQKVMKPKYIVEYNKGMGAVDHQDQMLACFPIMRKVMKGYRKLFFYISDMALFNTYIMQKTIYSRKRETYVHYRVNVAEAILQIVKLSDYKMRGKSLVETPLRLQAQ</sequence>
<gene>
    <name evidence="2" type="ORF">KPH14_002631</name>
</gene>
<dbReference type="AlphaFoldDB" id="A0AAD9R9Z6"/>
<evidence type="ECO:0000313" key="2">
    <source>
        <dbReference type="EMBL" id="KAK2575211.1"/>
    </source>
</evidence>
<feature type="domain" description="PiggyBac transposable element-derived protein" evidence="1">
    <location>
        <begin position="197"/>
        <end position="364"/>
    </location>
</feature>
<reference evidence="2" key="1">
    <citation type="submission" date="2021-08" db="EMBL/GenBank/DDBJ databases">
        <authorList>
            <person name="Misof B."/>
            <person name="Oliver O."/>
            <person name="Podsiadlowski L."/>
            <person name="Donath A."/>
            <person name="Peters R."/>
            <person name="Mayer C."/>
            <person name="Rust J."/>
            <person name="Gunkel S."/>
            <person name="Lesny P."/>
            <person name="Martin S."/>
            <person name="Oeyen J.P."/>
            <person name="Petersen M."/>
            <person name="Panagiotis P."/>
            <person name="Wilbrandt J."/>
            <person name="Tanja T."/>
        </authorList>
    </citation>
    <scope>NUCLEOTIDE SEQUENCE</scope>
    <source>
        <strain evidence="2">GBR_01_08_01A</strain>
        <tissue evidence="2">Thorax + abdomen</tissue>
    </source>
</reference>
<comment type="caution">
    <text evidence="2">The sequence shown here is derived from an EMBL/GenBank/DDBJ whole genome shotgun (WGS) entry which is preliminary data.</text>
</comment>
<dbReference type="InterPro" id="IPR029526">
    <property type="entry name" value="PGBD"/>
</dbReference>
<evidence type="ECO:0000313" key="3">
    <source>
        <dbReference type="Proteomes" id="UP001258017"/>
    </source>
</evidence>
<feature type="domain" description="PiggyBac transposable element-derived protein" evidence="1">
    <location>
        <begin position="83"/>
        <end position="195"/>
    </location>
</feature>
<dbReference type="Pfam" id="PF13843">
    <property type="entry name" value="DDE_Tnp_1_7"/>
    <property type="match status" value="2"/>
</dbReference>
<keyword evidence="3" id="KW-1185">Reference proteome</keyword>
<proteinExistence type="predicted"/>
<dbReference type="EMBL" id="JAIFRP010004489">
    <property type="protein sequence ID" value="KAK2575211.1"/>
    <property type="molecule type" value="Genomic_DNA"/>
</dbReference>
<accession>A0AAD9R9Z6</accession>